<reference evidence="2" key="1">
    <citation type="journal article" date="2019" name="Sci. Rep.">
        <title>Draft genome of Tanacetum cinerariifolium, the natural source of mosquito coil.</title>
        <authorList>
            <person name="Yamashiro T."/>
            <person name="Shiraishi A."/>
            <person name="Satake H."/>
            <person name="Nakayama K."/>
        </authorList>
    </citation>
    <scope>NUCLEOTIDE SEQUENCE</scope>
</reference>
<sequence length="276" mass="32284">MENQSDVQNHMVEIQADDHDLLINFDNENDDMLGYESEKYSDDEDADGTNHSDLKLVKRGITRLYKFRMEYGKPGRIKIKKKVDKESRDKLRDEIMRYFDVDFTVKKLAMHRLGKLLRIFRMKLREKYILPNLNTPSKLNELPAKYSAIVKAEEWVDSNVTPTPVLDEIIALSGETEIPKVMKIFFEQQIAEEEAFTKYICDKIVDVKASLTRVRTSICEMESKSDKDAWKDAIDCFKETKDRLELKLSHLTQLADENFDAVKELKLHYAIMDLCE</sequence>
<evidence type="ECO:0000313" key="2">
    <source>
        <dbReference type="EMBL" id="GFA07572.1"/>
    </source>
</evidence>
<proteinExistence type="predicted"/>
<accession>A0A699J4N5</accession>
<keyword evidence="1" id="KW-0175">Coiled coil</keyword>
<name>A0A699J4N5_TANCI</name>
<gene>
    <name evidence="2" type="ORF">Tci_579544</name>
</gene>
<dbReference type="AlphaFoldDB" id="A0A699J4N5"/>
<comment type="caution">
    <text evidence="2">The sequence shown here is derived from an EMBL/GenBank/DDBJ whole genome shotgun (WGS) entry which is preliminary data.</text>
</comment>
<dbReference type="EMBL" id="BKCJ010365195">
    <property type="protein sequence ID" value="GFA07572.1"/>
    <property type="molecule type" value="Genomic_DNA"/>
</dbReference>
<protein>
    <submittedName>
        <fullName evidence="2">Uncharacterized protein</fullName>
    </submittedName>
</protein>
<evidence type="ECO:0000256" key="1">
    <source>
        <dbReference type="SAM" id="Coils"/>
    </source>
</evidence>
<feature type="coiled-coil region" evidence="1">
    <location>
        <begin position="227"/>
        <end position="254"/>
    </location>
</feature>
<organism evidence="2">
    <name type="scientific">Tanacetum cinerariifolium</name>
    <name type="common">Dalmatian daisy</name>
    <name type="synonym">Chrysanthemum cinerariifolium</name>
    <dbReference type="NCBI Taxonomy" id="118510"/>
    <lineage>
        <taxon>Eukaryota</taxon>
        <taxon>Viridiplantae</taxon>
        <taxon>Streptophyta</taxon>
        <taxon>Embryophyta</taxon>
        <taxon>Tracheophyta</taxon>
        <taxon>Spermatophyta</taxon>
        <taxon>Magnoliopsida</taxon>
        <taxon>eudicotyledons</taxon>
        <taxon>Gunneridae</taxon>
        <taxon>Pentapetalae</taxon>
        <taxon>asterids</taxon>
        <taxon>campanulids</taxon>
        <taxon>Asterales</taxon>
        <taxon>Asteraceae</taxon>
        <taxon>Asteroideae</taxon>
        <taxon>Anthemideae</taxon>
        <taxon>Anthemidinae</taxon>
        <taxon>Tanacetum</taxon>
    </lineage>
</organism>